<feature type="transmembrane region" description="Helical" evidence="1">
    <location>
        <begin position="82"/>
        <end position="103"/>
    </location>
</feature>
<evidence type="ECO:0008006" key="4">
    <source>
        <dbReference type="Google" id="ProtNLM"/>
    </source>
</evidence>
<feature type="transmembrane region" description="Helical" evidence="1">
    <location>
        <begin position="123"/>
        <end position="142"/>
    </location>
</feature>
<keyword evidence="1" id="KW-0812">Transmembrane</keyword>
<evidence type="ECO:0000313" key="2">
    <source>
        <dbReference type="EMBL" id="CDW84460.1"/>
    </source>
</evidence>
<feature type="transmembrane region" description="Helical" evidence="1">
    <location>
        <begin position="255"/>
        <end position="274"/>
    </location>
</feature>
<accession>A0A078AQ19</accession>
<evidence type="ECO:0000313" key="3">
    <source>
        <dbReference type="Proteomes" id="UP000039865"/>
    </source>
</evidence>
<feature type="transmembrane region" description="Helical" evidence="1">
    <location>
        <begin position="162"/>
        <end position="186"/>
    </location>
</feature>
<feature type="transmembrane region" description="Helical" evidence="1">
    <location>
        <begin position="207"/>
        <end position="225"/>
    </location>
</feature>
<name>A0A078AQ19_STYLE</name>
<dbReference type="InParanoid" id="A0A078AQ19"/>
<feature type="transmembrane region" description="Helical" evidence="1">
    <location>
        <begin position="41"/>
        <end position="62"/>
    </location>
</feature>
<dbReference type="Proteomes" id="UP000039865">
    <property type="component" value="Unassembled WGS sequence"/>
</dbReference>
<keyword evidence="1" id="KW-0472">Membrane</keyword>
<protein>
    <recommendedName>
        <fullName evidence="4">Transmembrane protein</fullName>
    </recommendedName>
</protein>
<organism evidence="2 3">
    <name type="scientific">Stylonychia lemnae</name>
    <name type="common">Ciliate</name>
    <dbReference type="NCBI Taxonomy" id="5949"/>
    <lineage>
        <taxon>Eukaryota</taxon>
        <taxon>Sar</taxon>
        <taxon>Alveolata</taxon>
        <taxon>Ciliophora</taxon>
        <taxon>Intramacronucleata</taxon>
        <taxon>Spirotrichea</taxon>
        <taxon>Stichotrichia</taxon>
        <taxon>Sporadotrichida</taxon>
        <taxon>Oxytrichidae</taxon>
        <taxon>Stylonychinae</taxon>
        <taxon>Stylonychia</taxon>
    </lineage>
</organism>
<dbReference type="EMBL" id="CCKQ01012819">
    <property type="protein sequence ID" value="CDW84460.1"/>
    <property type="molecule type" value="Genomic_DNA"/>
</dbReference>
<keyword evidence="1" id="KW-1133">Transmembrane helix</keyword>
<sequence length="413" mass="49090">MKQEDVYFNICYYGATFFFFSLFALIVLMKLDFKVDRSAKVVIFAFMLSLGAKVGGWFIFFFTNDESQEVNGWFDIFDMNTMQLIVLTIYYFIFEMNSVYIKFIREHPAKNKRRLLMNKRIKVIFLSVSIILQLILDILIYPKLVDPDYQDDSDSPKTVVVWIIKIVQLIQDIMMLSLFIYLYIFFTSQRMLAYKAERKGIGCYNKIWIMWICFLILIEILNLILRDIISPLMLYNGNASQDQSDFLKFYARYRFIWFSLADFIVGSTIVYMFYKQGMLSKKIQESLIQEELKMLFYEQQNKSHLNQYSWKSKMETGGRKESSLSDFQLMPKVEIYDLNDRAESAVSVDKYSAFLTNNSYRDIFEETQFKYFLMTQFTGKTQTQSLLLQKNQIVFFSHDRNKRGPMSIASDQF</sequence>
<keyword evidence="3" id="KW-1185">Reference proteome</keyword>
<feature type="transmembrane region" description="Helical" evidence="1">
    <location>
        <begin position="6"/>
        <end position="29"/>
    </location>
</feature>
<reference evidence="2 3" key="1">
    <citation type="submission" date="2014-06" db="EMBL/GenBank/DDBJ databases">
        <authorList>
            <person name="Swart Estienne"/>
        </authorList>
    </citation>
    <scope>NUCLEOTIDE SEQUENCE [LARGE SCALE GENOMIC DNA]</scope>
    <source>
        <strain evidence="2 3">130c</strain>
    </source>
</reference>
<gene>
    <name evidence="2" type="primary">Contig18729.g19887</name>
    <name evidence="2" type="ORF">STYLEM_13523</name>
</gene>
<evidence type="ECO:0000256" key="1">
    <source>
        <dbReference type="SAM" id="Phobius"/>
    </source>
</evidence>
<proteinExistence type="predicted"/>
<dbReference type="AlphaFoldDB" id="A0A078AQ19"/>